<comment type="subcellular location">
    <subcellularLocation>
        <location evidence="1">Membrane</location>
        <topology evidence="1">Multi-pass membrane protein</topology>
    </subcellularLocation>
</comment>
<dbReference type="AlphaFoldDB" id="A0A381ZE42"/>
<feature type="transmembrane region" description="Helical" evidence="5">
    <location>
        <begin position="130"/>
        <end position="149"/>
    </location>
</feature>
<evidence type="ECO:0000256" key="4">
    <source>
        <dbReference type="ARBA" id="ARBA00023136"/>
    </source>
</evidence>
<dbReference type="GO" id="GO:0042773">
    <property type="term" value="P:ATP synthesis coupled electron transport"/>
    <property type="evidence" value="ECO:0007669"/>
    <property type="project" value="InterPro"/>
</dbReference>
<keyword evidence="3 5" id="KW-1133">Transmembrane helix</keyword>
<reference evidence="7" key="1">
    <citation type="submission" date="2018-05" db="EMBL/GenBank/DDBJ databases">
        <authorList>
            <person name="Lanie J.A."/>
            <person name="Ng W.-L."/>
            <person name="Kazmierczak K.M."/>
            <person name="Andrzejewski T.M."/>
            <person name="Davidsen T.M."/>
            <person name="Wayne K.J."/>
            <person name="Tettelin H."/>
            <person name="Glass J.I."/>
            <person name="Rusch D."/>
            <person name="Podicherti R."/>
            <person name="Tsui H.-C.T."/>
            <person name="Winkler M.E."/>
        </authorList>
    </citation>
    <scope>NUCLEOTIDE SEQUENCE</scope>
</reference>
<keyword evidence="4 5" id="KW-0472">Membrane</keyword>
<feature type="transmembrane region" description="Helical" evidence="5">
    <location>
        <begin position="207"/>
        <end position="231"/>
    </location>
</feature>
<feature type="transmembrane region" description="Helical" evidence="5">
    <location>
        <begin position="78"/>
        <end position="96"/>
    </location>
</feature>
<feature type="transmembrane region" description="Helical" evidence="5">
    <location>
        <begin position="108"/>
        <end position="124"/>
    </location>
</feature>
<feature type="domain" description="NADH:quinone oxidoreductase/Mrp antiporter transmembrane" evidence="6">
    <location>
        <begin position="126"/>
        <end position="422"/>
    </location>
</feature>
<sequence length="478" mass="52069">MEPIPAPAIDLISLAPVLVLSVFGMMVLVTDLFIGKDKSILVFMSLTGLLMAAISSFAKYNLPVFSFNGAYVVDHLSVFFTFIFCISSALAILVSVDFNQREGIKVGEYYSLILFCTVGMVLLASSTDMIMIFLGIEIVSISLYILAGIQRKNTKSNEAALKYFLLGAFATGFLLYGMALIYGSTGSTKLSIIAKVISADRIVSEPLMLMGVVLLIIGFGFKIAAVPFHMWAPDVYQGAPTPVTAFMAVGPKAASLAAFYRIMSETMPELSYSWEILLCVISVLSMFIGNLGAIMQTNIKRLLAFSSVAHVGYLIIAIIAKNSLSASSLMFYMLTYAFMVFGIFSIVILLGRKGEENLELENYSGLAYKHPVIALTMTIFLLSLGGLPPLAGFVAKFYIFSAALKEGYLILVIIAVLNSAISFYYYLKVIVFMYMKEPIKEFHINLTPMTLVVIAIAAFGTIQLGIFPDPIIALAEAN</sequence>
<dbReference type="HAMAP" id="MF_00445">
    <property type="entry name" value="NDH1_NuoN_1"/>
    <property type="match status" value="1"/>
</dbReference>
<dbReference type="InterPro" id="IPR001750">
    <property type="entry name" value="ND/Mrp_TM"/>
</dbReference>
<keyword evidence="2 5" id="KW-0812">Transmembrane</keyword>
<dbReference type="PANTHER" id="PTHR22773">
    <property type="entry name" value="NADH DEHYDROGENASE"/>
    <property type="match status" value="1"/>
</dbReference>
<feature type="transmembrane region" description="Helical" evidence="5">
    <location>
        <begin position="372"/>
        <end position="395"/>
    </location>
</feature>
<feature type="transmembrane region" description="Helical" evidence="5">
    <location>
        <begin position="161"/>
        <end position="182"/>
    </location>
</feature>
<evidence type="ECO:0000256" key="3">
    <source>
        <dbReference type="ARBA" id="ARBA00022989"/>
    </source>
</evidence>
<dbReference type="GO" id="GO:0016020">
    <property type="term" value="C:membrane"/>
    <property type="evidence" value="ECO:0007669"/>
    <property type="project" value="UniProtKB-SubCell"/>
</dbReference>
<accession>A0A381ZE42</accession>
<feature type="transmembrane region" description="Helical" evidence="5">
    <location>
        <begin position="12"/>
        <end position="33"/>
    </location>
</feature>
<proteinExistence type="inferred from homology"/>
<dbReference type="InterPro" id="IPR010096">
    <property type="entry name" value="NADH-Q_OxRdtase_suN/2"/>
</dbReference>
<feature type="transmembrane region" description="Helical" evidence="5">
    <location>
        <begin position="407"/>
        <end position="427"/>
    </location>
</feature>
<evidence type="ECO:0000256" key="1">
    <source>
        <dbReference type="ARBA" id="ARBA00004141"/>
    </source>
</evidence>
<dbReference type="NCBIfam" id="TIGR01770">
    <property type="entry name" value="NDH_I_N"/>
    <property type="match status" value="1"/>
</dbReference>
<feature type="transmembrane region" description="Helical" evidence="5">
    <location>
        <begin position="302"/>
        <end position="319"/>
    </location>
</feature>
<evidence type="ECO:0000256" key="2">
    <source>
        <dbReference type="ARBA" id="ARBA00022692"/>
    </source>
</evidence>
<name>A0A381ZE42_9ZZZZ</name>
<feature type="transmembrane region" description="Helical" evidence="5">
    <location>
        <begin position="448"/>
        <end position="467"/>
    </location>
</feature>
<feature type="transmembrane region" description="Helical" evidence="5">
    <location>
        <begin position="331"/>
        <end position="351"/>
    </location>
</feature>
<feature type="transmembrane region" description="Helical" evidence="5">
    <location>
        <begin position="274"/>
        <end position="295"/>
    </location>
</feature>
<gene>
    <name evidence="7" type="ORF">METZ01_LOCUS139891</name>
</gene>
<evidence type="ECO:0000256" key="5">
    <source>
        <dbReference type="SAM" id="Phobius"/>
    </source>
</evidence>
<organism evidence="7">
    <name type="scientific">marine metagenome</name>
    <dbReference type="NCBI Taxonomy" id="408172"/>
    <lineage>
        <taxon>unclassified sequences</taxon>
        <taxon>metagenomes</taxon>
        <taxon>ecological metagenomes</taxon>
    </lineage>
</organism>
<dbReference type="GO" id="GO:0008137">
    <property type="term" value="F:NADH dehydrogenase (ubiquinone) activity"/>
    <property type="evidence" value="ECO:0007669"/>
    <property type="project" value="InterPro"/>
</dbReference>
<dbReference type="EMBL" id="UINC01020817">
    <property type="protein sequence ID" value="SVA87037.1"/>
    <property type="molecule type" value="Genomic_DNA"/>
</dbReference>
<feature type="transmembrane region" description="Helical" evidence="5">
    <location>
        <begin position="243"/>
        <end position="262"/>
    </location>
</feature>
<evidence type="ECO:0000313" key="7">
    <source>
        <dbReference type="EMBL" id="SVA87037.1"/>
    </source>
</evidence>
<protein>
    <recommendedName>
        <fullName evidence="6">NADH:quinone oxidoreductase/Mrp antiporter transmembrane domain-containing protein</fullName>
    </recommendedName>
</protein>
<dbReference type="Pfam" id="PF00361">
    <property type="entry name" value="Proton_antipo_M"/>
    <property type="match status" value="1"/>
</dbReference>
<evidence type="ECO:0000259" key="6">
    <source>
        <dbReference type="Pfam" id="PF00361"/>
    </source>
</evidence>
<feature type="transmembrane region" description="Helical" evidence="5">
    <location>
        <begin position="40"/>
        <end position="58"/>
    </location>
</feature>